<dbReference type="RefSeq" id="WP_345116806.1">
    <property type="nucleotide sequence ID" value="NZ_BAABIZ010000018.1"/>
</dbReference>
<dbReference type="Proteomes" id="UP001500864">
    <property type="component" value="Unassembled WGS sequence"/>
</dbReference>
<dbReference type="NCBIfam" id="TIGR01760">
    <property type="entry name" value="tape_meas_TP901"/>
    <property type="match status" value="1"/>
</dbReference>
<evidence type="ECO:0000259" key="1">
    <source>
        <dbReference type="Pfam" id="PF10145"/>
    </source>
</evidence>
<comment type="caution">
    <text evidence="2">The sequence shown here is derived from an EMBL/GenBank/DDBJ whole genome shotgun (WGS) entry which is preliminary data.</text>
</comment>
<organism evidence="2 3">
    <name type="scientific">Bartonella jaculi</name>
    <dbReference type="NCBI Taxonomy" id="686226"/>
    <lineage>
        <taxon>Bacteria</taxon>
        <taxon>Pseudomonadati</taxon>
        <taxon>Pseudomonadota</taxon>
        <taxon>Alphaproteobacteria</taxon>
        <taxon>Hyphomicrobiales</taxon>
        <taxon>Bartonellaceae</taxon>
        <taxon>Bartonella</taxon>
    </lineage>
</organism>
<keyword evidence="3" id="KW-1185">Reference proteome</keyword>
<dbReference type="InterPro" id="IPR010090">
    <property type="entry name" value="Phage_tape_meas"/>
</dbReference>
<evidence type="ECO:0000313" key="2">
    <source>
        <dbReference type="EMBL" id="GAA5109864.1"/>
    </source>
</evidence>
<dbReference type="Pfam" id="PF10145">
    <property type="entry name" value="PhageMin_Tail"/>
    <property type="match status" value="1"/>
</dbReference>
<reference evidence="3" key="1">
    <citation type="journal article" date="2019" name="Int. J. Syst. Evol. Microbiol.">
        <title>The Global Catalogue of Microorganisms (GCM) 10K type strain sequencing project: providing services to taxonomists for standard genome sequencing and annotation.</title>
        <authorList>
            <consortium name="The Broad Institute Genomics Platform"/>
            <consortium name="The Broad Institute Genome Sequencing Center for Infectious Disease"/>
            <person name="Wu L."/>
            <person name="Ma J."/>
        </authorList>
    </citation>
    <scope>NUCLEOTIDE SEQUENCE [LARGE SCALE GENOMIC DNA]</scope>
    <source>
        <strain evidence="3">JCM 17712</strain>
    </source>
</reference>
<proteinExistence type="predicted"/>
<name>A0ABP9N537_9HYPH</name>
<accession>A0ABP9N537</accession>
<dbReference type="EMBL" id="BAABIZ010000018">
    <property type="protein sequence ID" value="GAA5109864.1"/>
    <property type="molecule type" value="Genomic_DNA"/>
</dbReference>
<protein>
    <recommendedName>
        <fullName evidence="1">Phage tail tape measure protein domain-containing protein</fullName>
    </recommendedName>
</protein>
<gene>
    <name evidence="2" type="ORF">GCM10023261_13150</name>
</gene>
<sequence length="87" mass="9818">MPAKKGIGEQDLEAFSVYAAKAAIAFDMTGDQISERFAKLRNVFKLNQKSIEDLDDAINHLSNHMVAKASEISDLFYQLRHRYGNDV</sequence>
<feature type="domain" description="Phage tail tape measure protein" evidence="1">
    <location>
        <begin position="3"/>
        <end position="76"/>
    </location>
</feature>
<evidence type="ECO:0000313" key="3">
    <source>
        <dbReference type="Proteomes" id="UP001500864"/>
    </source>
</evidence>